<dbReference type="Proteomes" id="UP000012040">
    <property type="component" value="Chromosome"/>
</dbReference>
<dbReference type="PATRIC" id="fig|1184267.3.peg.1301"/>
<dbReference type="OrthoDB" id="5288361at2"/>
<keyword evidence="2" id="KW-1185">Reference proteome</keyword>
<dbReference type="STRING" id="1184267.A11Q_1283"/>
<dbReference type="eggNOG" id="ENOG50345JW">
    <property type="taxonomic scope" value="Bacteria"/>
</dbReference>
<sequence>MNWSLLFFSLLIFNTPAFAYPEFIGFGYRSCMICHESGSGGGALTDYARGVYASEIAANPFGLDEETSVGISNFLGSVELPWWVRMGLKYRSLTVERFPGSSQKQQLHYNMQNDLNLNFYGNQKRTLALINTISYLDNPLAIAPNKAIAGNERVFMKEYFLKYQFAKDWWLQAGFMDKVFGIKTANHTSVNRAQLGLGQHDQVHALQFQWARPNEDLFLQFWNGNMHLPSPDQLKGGSIFFEQKWGNSNAYGAAVLYEQKENYNQSLLEIHNKMGFGNGNALLMELGHRQEKIKLLTSTAENKTTYVFTQGNLNLTRGLFFLSGLEFSKNDSGGSALELLKWDLGFLAFPIQRLELRFSGVNQKTYNATEAAKDQWIIQSQIHLSL</sequence>
<evidence type="ECO:0000313" key="1">
    <source>
        <dbReference type="EMBL" id="AGH95499.1"/>
    </source>
</evidence>
<accession>M4VQS9</accession>
<dbReference type="EMBL" id="CP003537">
    <property type="protein sequence ID" value="AGH95499.1"/>
    <property type="molecule type" value="Genomic_DNA"/>
</dbReference>
<protein>
    <submittedName>
        <fullName evidence="1">Uncharacterized protein</fullName>
    </submittedName>
</protein>
<dbReference type="RefSeq" id="WP_015469989.1">
    <property type="nucleotide sequence ID" value="NC_020813.1"/>
</dbReference>
<name>M4VQS9_9BACT</name>
<proteinExistence type="predicted"/>
<evidence type="ECO:0000313" key="2">
    <source>
        <dbReference type="Proteomes" id="UP000012040"/>
    </source>
</evidence>
<gene>
    <name evidence="1" type="ORF">A11Q_1283</name>
</gene>
<reference evidence="1 2" key="1">
    <citation type="journal article" date="2013" name="ISME J.">
        <title>By their genes ye shall know them: genomic signatures of predatory bacteria.</title>
        <authorList>
            <person name="Pasternak Z."/>
            <person name="Pietrokovski S."/>
            <person name="Rotem O."/>
            <person name="Gophna U."/>
            <person name="Lurie-Weinberger M.N."/>
            <person name="Jurkevitch E."/>
        </authorList>
    </citation>
    <scope>NUCLEOTIDE SEQUENCE [LARGE SCALE GENOMIC DNA]</scope>
    <source>
        <strain evidence="1 2">JSS</strain>
    </source>
</reference>
<dbReference type="KEGG" id="bex:A11Q_1283"/>
<dbReference type="HOGENOM" id="CLU_715084_0_0_7"/>
<dbReference type="AlphaFoldDB" id="M4VQS9"/>
<organism evidence="1 2">
    <name type="scientific">Pseudobdellovibrio exovorus JSS</name>
    <dbReference type="NCBI Taxonomy" id="1184267"/>
    <lineage>
        <taxon>Bacteria</taxon>
        <taxon>Pseudomonadati</taxon>
        <taxon>Bdellovibrionota</taxon>
        <taxon>Bdellovibrionia</taxon>
        <taxon>Bdellovibrionales</taxon>
        <taxon>Pseudobdellovibrionaceae</taxon>
        <taxon>Pseudobdellovibrio</taxon>
    </lineage>
</organism>